<feature type="compositionally biased region" description="Basic and acidic residues" evidence="1">
    <location>
        <begin position="309"/>
        <end position="341"/>
    </location>
</feature>
<reference evidence="2 3" key="1">
    <citation type="submission" date="2005-09" db="EMBL/GenBank/DDBJ databases">
        <authorList>
            <person name="Woods D.E."/>
            <person name="Nierman W.C."/>
        </authorList>
    </citation>
    <scope>NUCLEOTIDE SEQUENCE [LARGE SCALE GENOMIC DNA]</scope>
    <source>
        <strain evidence="2 3">1710b</strain>
    </source>
</reference>
<protein>
    <submittedName>
        <fullName evidence="2">Uncharacterized protein</fullName>
    </submittedName>
</protein>
<proteinExistence type="predicted"/>
<evidence type="ECO:0000313" key="3">
    <source>
        <dbReference type="Proteomes" id="UP000002700"/>
    </source>
</evidence>
<feature type="compositionally biased region" description="Low complexity" evidence="1">
    <location>
        <begin position="272"/>
        <end position="288"/>
    </location>
</feature>
<sequence>MRAARSERAVSQGARRPAAELHRRVRAVRTAGIRRSRDRHHAAVGRRRCGDVARAPDRALRRPPCRLNARSTGSGVCSASCASGASINDATGICSSPSCAAPTRTGAARATRLPVTTVARRTANTAGCVSAMFRAPAPTHPRSVSTSAAARALRRPTHGRITEGAWHDACSNRRGHRHAHRRRSSPPRADDSAAALRQPRAAAAAESQFAVLFAISAAHRRLHAAVAAVRRSRRRPRVFPARRRHRRPAGGEHGQVARRRVRSGRDLRRASARAAQRPPHRLGAAAARGRARRRARRDGQVARQRALRRRADDAVSGHAVPERRARSARAGRVDEPRDHSRFRYAAQRAGVGGRASRGRCPDRAPSAARADDSLRGFPVGSGAHVAARMRVLRHRFPAADARHREFAGGAAYLAHVRAVGVELFRADRRECGQVQAAAIDCRDRDDRDARARIHATLRLSADDRRDRDARRVRRRRRAPPLRRAATARMARARAVEFP</sequence>
<feature type="region of interest" description="Disordered" evidence="1">
    <location>
        <begin position="462"/>
        <end position="498"/>
    </location>
</feature>
<dbReference type="HOGENOM" id="CLU_547108_0_0_4"/>
<name>Q3JJR8_BURP1</name>
<accession>Q3JJR8</accession>
<dbReference type="Proteomes" id="UP000002700">
    <property type="component" value="Chromosome II"/>
</dbReference>
<feature type="region of interest" description="Disordered" evidence="1">
    <location>
        <begin position="137"/>
        <end position="199"/>
    </location>
</feature>
<dbReference type="EnsemblBacteria" id="ABA52128">
    <property type="protein sequence ID" value="ABA52128"/>
    <property type="gene ID" value="BURPS1710b_A1027"/>
</dbReference>
<gene>
    <name evidence="2" type="ordered locus">BURPS1710b_A1027</name>
</gene>
<feature type="compositionally biased region" description="Basic residues" evidence="1">
    <location>
        <begin position="230"/>
        <end position="248"/>
    </location>
</feature>
<feature type="region of interest" description="Disordered" evidence="1">
    <location>
        <begin position="1"/>
        <end position="20"/>
    </location>
</feature>
<feature type="compositionally biased region" description="Basic residues" evidence="1">
    <location>
        <begin position="173"/>
        <end position="185"/>
    </location>
</feature>
<organism evidence="2 3">
    <name type="scientific">Burkholderia pseudomallei (strain 1710b)</name>
    <dbReference type="NCBI Taxonomy" id="320372"/>
    <lineage>
        <taxon>Bacteria</taxon>
        <taxon>Pseudomonadati</taxon>
        <taxon>Pseudomonadota</taxon>
        <taxon>Betaproteobacteria</taxon>
        <taxon>Burkholderiales</taxon>
        <taxon>Burkholderiaceae</taxon>
        <taxon>Burkholderia</taxon>
        <taxon>pseudomallei group</taxon>
    </lineage>
</organism>
<dbReference type="AlphaFoldDB" id="Q3JJR8"/>
<evidence type="ECO:0000313" key="2">
    <source>
        <dbReference type="EMBL" id="ABA52128.1"/>
    </source>
</evidence>
<feature type="region of interest" description="Disordered" evidence="1">
    <location>
        <begin position="229"/>
        <end position="371"/>
    </location>
</feature>
<dbReference type="EMBL" id="CP000125">
    <property type="protein sequence ID" value="ABA52128.1"/>
    <property type="molecule type" value="Genomic_DNA"/>
</dbReference>
<feature type="compositionally biased region" description="Basic residues" evidence="1">
    <location>
        <begin position="470"/>
        <end position="480"/>
    </location>
</feature>
<dbReference type="KEGG" id="bpm:BURPS1710b_A1027"/>
<evidence type="ECO:0000256" key="1">
    <source>
        <dbReference type="SAM" id="MobiDB-lite"/>
    </source>
</evidence>